<comment type="caution">
    <text evidence="1">The sequence shown here is derived from an EMBL/GenBank/DDBJ whole genome shotgun (WGS) entry which is preliminary data.</text>
</comment>
<dbReference type="GO" id="GO:0003677">
    <property type="term" value="F:DNA binding"/>
    <property type="evidence" value="ECO:0007669"/>
    <property type="project" value="InterPro"/>
</dbReference>
<dbReference type="Proteomes" id="UP000754644">
    <property type="component" value="Unassembled WGS sequence"/>
</dbReference>
<dbReference type="Gene3D" id="3.30.70.1290">
    <property type="entry name" value="Transposase IS200-like"/>
    <property type="match status" value="1"/>
</dbReference>
<dbReference type="SUPFAM" id="SSF143422">
    <property type="entry name" value="Transposase IS200-like"/>
    <property type="match status" value="1"/>
</dbReference>
<evidence type="ECO:0000313" key="2">
    <source>
        <dbReference type="Proteomes" id="UP000754644"/>
    </source>
</evidence>
<protein>
    <recommendedName>
        <fullName evidence="3">Transposase</fullName>
    </recommendedName>
</protein>
<gene>
    <name evidence="1" type="ORF">HQ497_05875</name>
</gene>
<dbReference type="PANTHER" id="PTHR34322">
    <property type="entry name" value="TRANSPOSASE, Y1_TNP DOMAIN-CONTAINING"/>
    <property type="match status" value="1"/>
</dbReference>
<dbReference type="AlphaFoldDB" id="A0A973A8Y3"/>
<evidence type="ECO:0000313" key="1">
    <source>
        <dbReference type="EMBL" id="NQV64877.1"/>
    </source>
</evidence>
<dbReference type="PANTHER" id="PTHR34322:SF2">
    <property type="entry name" value="TRANSPOSASE IS200-LIKE DOMAIN-CONTAINING PROTEIN"/>
    <property type="match status" value="1"/>
</dbReference>
<accession>A0A973A8Y3</accession>
<evidence type="ECO:0008006" key="3">
    <source>
        <dbReference type="Google" id="ProtNLM"/>
    </source>
</evidence>
<dbReference type="EMBL" id="JABMOJ010000217">
    <property type="protein sequence ID" value="NQV64877.1"/>
    <property type="molecule type" value="Genomic_DNA"/>
</dbReference>
<organism evidence="1 2">
    <name type="scientific">SAR86 cluster bacterium</name>
    <dbReference type="NCBI Taxonomy" id="2030880"/>
    <lineage>
        <taxon>Bacteria</taxon>
        <taxon>Pseudomonadati</taxon>
        <taxon>Pseudomonadota</taxon>
        <taxon>Gammaproteobacteria</taxon>
        <taxon>SAR86 cluster</taxon>
    </lineage>
</organism>
<dbReference type="InterPro" id="IPR036515">
    <property type="entry name" value="Transposase_17_sf"/>
</dbReference>
<dbReference type="GO" id="GO:0006313">
    <property type="term" value="P:DNA transposition"/>
    <property type="evidence" value="ECO:0007669"/>
    <property type="project" value="InterPro"/>
</dbReference>
<reference evidence="1" key="1">
    <citation type="submission" date="2020-05" db="EMBL/GenBank/DDBJ databases">
        <title>Sulfur intermediates as new biogeochemical hubs in an aquatic model microbial ecosystem.</title>
        <authorList>
            <person name="Vigneron A."/>
        </authorList>
    </citation>
    <scope>NUCLEOTIDE SEQUENCE</scope>
    <source>
        <strain evidence="1">Bin.250</strain>
    </source>
</reference>
<name>A0A973A8Y3_9GAMM</name>
<sequence>MSNHFHLVVYFDPGESYLWSDGKVADRWLSAFPPRGNSSSENDRQKILMLHRELLLQSRERLKHARQTLGSLSMFMKYLKQPIACRANKEDRCTGPFFEGRFYSGALLDENAIVAAMAYVDLNPLRARIAQHIEDCRAASGYRRAQLAKNTPKRLKEAIQPLVSGLTDERPAFSITLEQFFQILKPCELEYSTPAANEKTSRWFTRIASLKKNNEPLALPQSSTTGK</sequence>
<proteinExistence type="predicted"/>
<dbReference type="GO" id="GO:0004803">
    <property type="term" value="F:transposase activity"/>
    <property type="evidence" value="ECO:0007669"/>
    <property type="project" value="InterPro"/>
</dbReference>